<dbReference type="InterPro" id="IPR051083">
    <property type="entry name" value="GrpII_Intron_Splice-Mob/Def"/>
</dbReference>
<dbReference type="InterPro" id="IPR000477">
    <property type="entry name" value="RT_dom"/>
</dbReference>
<dbReference type="EMBL" id="JBHSEK010000022">
    <property type="protein sequence ID" value="MFC4492178.1"/>
    <property type="molecule type" value="Genomic_DNA"/>
</dbReference>
<evidence type="ECO:0000313" key="3">
    <source>
        <dbReference type="EMBL" id="MFC4492178.1"/>
    </source>
</evidence>
<evidence type="ECO:0000259" key="2">
    <source>
        <dbReference type="PROSITE" id="PS50878"/>
    </source>
</evidence>
<dbReference type="PANTHER" id="PTHR34047">
    <property type="entry name" value="NUCLEAR INTRON MATURASE 1, MITOCHONDRIAL-RELATED"/>
    <property type="match status" value="1"/>
</dbReference>
<dbReference type="GO" id="GO:0003964">
    <property type="term" value="F:RNA-directed DNA polymerase activity"/>
    <property type="evidence" value="ECO:0007669"/>
    <property type="project" value="UniProtKB-KW"/>
</dbReference>
<accession>A0ABV9A0K1</accession>
<dbReference type="RefSeq" id="WP_231460857.1">
    <property type="nucleotide sequence ID" value="NZ_JAJOHW010000008.1"/>
</dbReference>
<gene>
    <name evidence="3" type="ORF">ACFO0R_21415</name>
</gene>
<dbReference type="PROSITE" id="PS50878">
    <property type="entry name" value="RT_POL"/>
    <property type="match status" value="1"/>
</dbReference>
<keyword evidence="3" id="KW-0548">Nucleotidyltransferase</keyword>
<comment type="similarity">
    <text evidence="1">Belongs to the bacterial reverse transcriptase family.</text>
</comment>
<dbReference type="PANTHER" id="PTHR34047:SF8">
    <property type="entry name" value="PROTEIN YKFC"/>
    <property type="match status" value="1"/>
</dbReference>
<keyword evidence="3" id="KW-0695">RNA-directed DNA polymerase</keyword>
<feature type="domain" description="Reverse transcriptase" evidence="2">
    <location>
        <begin position="53"/>
        <end position="280"/>
    </location>
</feature>
<evidence type="ECO:0000256" key="1">
    <source>
        <dbReference type="ARBA" id="ARBA00034120"/>
    </source>
</evidence>
<dbReference type="Proteomes" id="UP001595999">
    <property type="component" value="Unassembled WGS sequence"/>
</dbReference>
<dbReference type="InterPro" id="IPR043502">
    <property type="entry name" value="DNA/RNA_pol_sf"/>
</dbReference>
<dbReference type="SUPFAM" id="SSF56672">
    <property type="entry name" value="DNA/RNA polymerases"/>
    <property type="match status" value="1"/>
</dbReference>
<organism evidence="3 4">
    <name type="scientific">Chromobacterium aquaticum</name>
    <dbReference type="NCBI Taxonomy" id="467180"/>
    <lineage>
        <taxon>Bacteria</taxon>
        <taxon>Pseudomonadati</taxon>
        <taxon>Pseudomonadota</taxon>
        <taxon>Betaproteobacteria</taxon>
        <taxon>Neisseriales</taxon>
        <taxon>Chromobacteriaceae</taxon>
        <taxon>Chromobacterium</taxon>
    </lineage>
</organism>
<dbReference type="Pfam" id="PF00078">
    <property type="entry name" value="RVT_1"/>
    <property type="match status" value="1"/>
</dbReference>
<proteinExistence type="inferred from homology"/>
<reference evidence="4" key="1">
    <citation type="journal article" date="2019" name="Int. J. Syst. Evol. Microbiol.">
        <title>The Global Catalogue of Microorganisms (GCM) 10K type strain sequencing project: providing services to taxonomists for standard genome sequencing and annotation.</title>
        <authorList>
            <consortium name="The Broad Institute Genomics Platform"/>
            <consortium name="The Broad Institute Genome Sequencing Center for Infectious Disease"/>
            <person name="Wu L."/>
            <person name="Ma J."/>
        </authorList>
    </citation>
    <scope>NUCLEOTIDE SEQUENCE [LARGE SCALE GENOMIC DNA]</scope>
    <source>
        <strain evidence="4">CGMCC 4.7608</strain>
    </source>
</reference>
<evidence type="ECO:0000313" key="4">
    <source>
        <dbReference type="Proteomes" id="UP001595999"/>
    </source>
</evidence>
<protein>
    <submittedName>
        <fullName evidence="3">Reverse transcriptase domain-containing protein</fullName>
    </submittedName>
</protein>
<comment type="caution">
    <text evidence="3">The sequence shown here is derived from an EMBL/GenBank/DDBJ whole genome shotgun (WGS) entry which is preliminary data.</text>
</comment>
<keyword evidence="3" id="KW-0808">Transferase</keyword>
<keyword evidence="4" id="KW-1185">Reference proteome</keyword>
<sequence>MNEAIEYSFENQFSPENLFSVYREHIKETNAIGIDRLGRNQFELQLNEHVGILHTKTISGSYKFSQYREKLISKGANKLPRVISIPTFRDRIALRVLCNSLNAIFKSKVSLKIPQLVINELKESIKENKYSFYAKLDIQNFYPSINQTILFQRFDLTPIDERLKKLISSCITTATVPYADKNAEPNKRGVPQGLSISNILAELYLSPFDEYYKNCDNIKYLRYVDDILILTNEDPSHIVKNMIEKLKTEFCLDVHPLEAGSTKTTCGKITDSFFFLGYKFRKKKCLAKIESIKRLEDSLADIFTTHKYKIQHINQQNLEQNEKTRKTIIAKNILMWRLNLRITGCIFEKARKGWVFYFSQIDEDHLEQLWKLDGTISNLLKRFNISVQKYEVRSFVRTYYETKRKNLTSSSYIPNFDTESIQSQRRILSSYFGVKNLVNFSDSEIQGMFLRKIRKATKELESDIQDIS</sequence>
<name>A0ABV9A0K1_9NEIS</name>